<evidence type="ECO:0000313" key="2">
    <source>
        <dbReference type="EMBL" id="HHI97354.1"/>
    </source>
</evidence>
<name>A0A7V5P0G4_9BACT</name>
<feature type="transmembrane region" description="Helical" evidence="1">
    <location>
        <begin position="113"/>
        <end position="133"/>
    </location>
</feature>
<dbReference type="Proteomes" id="UP000886101">
    <property type="component" value="Unassembled WGS sequence"/>
</dbReference>
<comment type="caution">
    <text evidence="2">The sequence shown here is derived from an EMBL/GenBank/DDBJ whole genome shotgun (WGS) entry which is preliminary data.</text>
</comment>
<keyword evidence="1" id="KW-0472">Membrane</keyword>
<organism evidence="2">
    <name type="scientific">Thermodesulfatator atlanticus</name>
    <dbReference type="NCBI Taxonomy" id="501497"/>
    <lineage>
        <taxon>Bacteria</taxon>
        <taxon>Pseudomonadati</taxon>
        <taxon>Thermodesulfobacteriota</taxon>
        <taxon>Thermodesulfobacteria</taxon>
        <taxon>Thermodesulfobacteriales</taxon>
        <taxon>Thermodesulfatatoraceae</taxon>
        <taxon>Thermodesulfatator</taxon>
    </lineage>
</organism>
<reference evidence="2" key="1">
    <citation type="journal article" date="2020" name="mSystems">
        <title>Genome- and Community-Level Interaction Insights into Carbon Utilization and Element Cycling Functions of Hydrothermarchaeota in Hydrothermal Sediment.</title>
        <authorList>
            <person name="Zhou Z."/>
            <person name="Liu Y."/>
            <person name="Xu W."/>
            <person name="Pan J."/>
            <person name="Luo Z.H."/>
            <person name="Li M."/>
        </authorList>
    </citation>
    <scope>NUCLEOTIDE SEQUENCE [LARGE SCALE GENOMIC DNA]</scope>
    <source>
        <strain evidence="2">HyVt-533</strain>
    </source>
</reference>
<proteinExistence type="predicted"/>
<protein>
    <submittedName>
        <fullName evidence="2">Uncharacterized protein</fullName>
    </submittedName>
</protein>
<dbReference type="AlphaFoldDB" id="A0A7V5P0G4"/>
<feature type="transmembrane region" description="Helical" evidence="1">
    <location>
        <begin position="12"/>
        <end position="33"/>
    </location>
</feature>
<dbReference type="EMBL" id="DROK01000165">
    <property type="protein sequence ID" value="HHI97354.1"/>
    <property type="molecule type" value="Genomic_DNA"/>
</dbReference>
<keyword evidence="1" id="KW-1133">Transmembrane helix</keyword>
<accession>A0A7V5P0G4</accession>
<feature type="transmembrane region" description="Helical" evidence="1">
    <location>
        <begin position="45"/>
        <end position="67"/>
    </location>
</feature>
<feature type="transmembrane region" description="Helical" evidence="1">
    <location>
        <begin position="88"/>
        <end position="107"/>
    </location>
</feature>
<sequence>MERFKPAVTKRWLYFVLGVLWGGVGLFLCLRAYLWLRPSGLKGHLIFVVALFLSFVVGRYGLSRIAFRNLKRLDEKPEKVCCFAFQPWRSYLLVALMIFLGVSLRRSNLPRPLLAFLYAVMGGGLITASFHYFHGGLLRLKNR</sequence>
<gene>
    <name evidence="2" type="ORF">ENJ96_05835</name>
</gene>
<evidence type="ECO:0000256" key="1">
    <source>
        <dbReference type="SAM" id="Phobius"/>
    </source>
</evidence>
<keyword evidence="1" id="KW-0812">Transmembrane</keyword>